<dbReference type="Gene3D" id="3.10.580.10">
    <property type="entry name" value="CBS-domain"/>
    <property type="match status" value="2"/>
</dbReference>
<feature type="transmembrane region" description="Helical" evidence="11">
    <location>
        <begin position="21"/>
        <end position="46"/>
    </location>
</feature>
<dbReference type="Proteomes" id="UP001221217">
    <property type="component" value="Unassembled WGS sequence"/>
</dbReference>
<feature type="transmembrane region" description="Helical" evidence="11">
    <location>
        <begin position="167"/>
        <end position="194"/>
    </location>
</feature>
<protein>
    <submittedName>
        <fullName evidence="13">Chloride channel protein</fullName>
    </submittedName>
</protein>
<name>A0AAJ1ILW2_9SPIO</name>
<dbReference type="GO" id="GO:0034707">
    <property type="term" value="C:chloride channel complex"/>
    <property type="evidence" value="ECO:0007669"/>
    <property type="project" value="UniProtKB-KW"/>
</dbReference>
<dbReference type="PRINTS" id="PR00762">
    <property type="entry name" value="CLCHANNEL"/>
</dbReference>
<dbReference type="PANTHER" id="PTHR43427:SF6">
    <property type="entry name" value="CHLORIDE CHANNEL PROTEIN CLC-E"/>
    <property type="match status" value="1"/>
</dbReference>
<dbReference type="EMBL" id="JAQQAL010000051">
    <property type="protein sequence ID" value="MDC7228531.1"/>
    <property type="molecule type" value="Genomic_DNA"/>
</dbReference>
<dbReference type="Pfam" id="PF00571">
    <property type="entry name" value="CBS"/>
    <property type="match status" value="2"/>
</dbReference>
<keyword evidence="9" id="KW-0407">Ion channel</keyword>
<feature type="transmembrane region" description="Helical" evidence="11">
    <location>
        <begin position="282"/>
        <end position="300"/>
    </location>
</feature>
<evidence type="ECO:0000256" key="6">
    <source>
        <dbReference type="ARBA" id="ARBA00023136"/>
    </source>
</evidence>
<keyword evidence="4 11" id="KW-1133">Transmembrane helix</keyword>
<feature type="domain" description="CBS" evidence="12">
    <location>
        <begin position="528"/>
        <end position="584"/>
    </location>
</feature>
<keyword evidence="3 11" id="KW-0812">Transmembrane</keyword>
<dbReference type="InterPro" id="IPR014743">
    <property type="entry name" value="Cl-channel_core"/>
</dbReference>
<dbReference type="PANTHER" id="PTHR43427">
    <property type="entry name" value="CHLORIDE CHANNEL PROTEIN CLC-E"/>
    <property type="match status" value="1"/>
</dbReference>
<evidence type="ECO:0000256" key="5">
    <source>
        <dbReference type="ARBA" id="ARBA00023065"/>
    </source>
</evidence>
<feature type="transmembrane region" description="Helical" evidence="11">
    <location>
        <begin position="320"/>
        <end position="337"/>
    </location>
</feature>
<evidence type="ECO:0000256" key="1">
    <source>
        <dbReference type="ARBA" id="ARBA00004141"/>
    </source>
</evidence>
<evidence type="ECO:0000256" key="2">
    <source>
        <dbReference type="ARBA" id="ARBA00022448"/>
    </source>
</evidence>
<evidence type="ECO:0000313" key="13">
    <source>
        <dbReference type="EMBL" id="MDC7228531.1"/>
    </source>
</evidence>
<dbReference type="CDD" id="cd00400">
    <property type="entry name" value="Voltage_gated_ClC"/>
    <property type="match status" value="1"/>
</dbReference>
<keyword evidence="7" id="KW-0869">Chloride channel</keyword>
<feature type="transmembrane region" description="Helical" evidence="11">
    <location>
        <begin position="385"/>
        <end position="408"/>
    </location>
</feature>
<evidence type="ECO:0000256" key="10">
    <source>
        <dbReference type="PROSITE-ProRule" id="PRU00703"/>
    </source>
</evidence>
<organism evidence="13 14">
    <name type="scientific">Candidatus Thalassospirochaeta sargassi</name>
    <dbReference type="NCBI Taxonomy" id="3119039"/>
    <lineage>
        <taxon>Bacteria</taxon>
        <taxon>Pseudomonadati</taxon>
        <taxon>Spirochaetota</taxon>
        <taxon>Spirochaetia</taxon>
        <taxon>Spirochaetales</taxon>
        <taxon>Spirochaetaceae</taxon>
        <taxon>Candidatus Thalassospirochaeta</taxon>
    </lineage>
</organism>
<dbReference type="SUPFAM" id="SSF54631">
    <property type="entry name" value="CBS-domain pair"/>
    <property type="match status" value="1"/>
</dbReference>
<feature type="domain" description="CBS" evidence="12">
    <location>
        <begin position="468"/>
        <end position="524"/>
    </location>
</feature>
<feature type="transmembrane region" description="Helical" evidence="11">
    <location>
        <begin position="72"/>
        <end position="91"/>
    </location>
</feature>
<feature type="transmembrane region" description="Helical" evidence="11">
    <location>
        <begin position="415"/>
        <end position="433"/>
    </location>
</feature>
<sequence>MNQIYDKIKLKHDEKYNLERALIVSLLCILVGIVSGFGAIGFRYLIGFFHNLFFEGKISFIYNSEIPFISRWGRFVVLVPAAGIMIANFITEKWAPEAKGHGVPEVMVAVMEDRGKIRPIVALVKSFASAVTIGAGGSVGREGPIVQIGASFGSTLGQVFKLKTREVIILVSAGVAGSIGATFNAPIGGILFALELILPEYSIMTIMPLVVSSTIATRISTTILGFSPAFILPNYILVSSTEVVFYIVLGILAGLVSILFIRTLYATEDLFNKIKINSNIKALAGGLLLGVTGYLSYRFLGQYYVFGVGYAFLNEVLSTPVPALGVLLLLVVLKIFSNSLTLASGGSGGIFAPSLFLGAAVGAAVGIIVNYAFPNITASPSAYAIVGMAAVVSGTTGASITAIIMIFEMTRNYEIMLPLMLSVVISHFVTAFFNQETIYTKKLNRRGILIQLDKRIPILKSILVSEIMHTDLISCSPSDSITDVLEIMHEKDLGLLPVIENNKVKGTISYNELYHFEGENHNKIKSLINPNRIVVSPQTTLYETLDRMIELKTNILIVTDNNTIQGFITRNRIITSYINKRGRL</sequence>
<feature type="transmembrane region" description="Helical" evidence="11">
    <location>
        <begin position="206"/>
        <end position="231"/>
    </location>
</feature>
<dbReference type="GO" id="GO:0005254">
    <property type="term" value="F:chloride channel activity"/>
    <property type="evidence" value="ECO:0007669"/>
    <property type="project" value="UniProtKB-KW"/>
</dbReference>
<dbReference type="AlphaFoldDB" id="A0AAJ1ILW2"/>
<keyword evidence="2" id="KW-0813">Transport</keyword>
<dbReference type="Gene3D" id="1.10.3080.10">
    <property type="entry name" value="Clc chloride channel"/>
    <property type="match status" value="1"/>
</dbReference>
<dbReference type="Pfam" id="PF00654">
    <property type="entry name" value="Voltage_CLC"/>
    <property type="match status" value="1"/>
</dbReference>
<dbReference type="SMART" id="SM00116">
    <property type="entry name" value="CBS"/>
    <property type="match status" value="2"/>
</dbReference>
<dbReference type="InterPro" id="IPR000644">
    <property type="entry name" value="CBS_dom"/>
</dbReference>
<keyword evidence="6 11" id="KW-0472">Membrane</keyword>
<evidence type="ECO:0000256" key="4">
    <source>
        <dbReference type="ARBA" id="ARBA00022989"/>
    </source>
</evidence>
<dbReference type="InterPro" id="IPR046342">
    <property type="entry name" value="CBS_dom_sf"/>
</dbReference>
<comment type="caution">
    <text evidence="13">The sequence shown here is derived from an EMBL/GenBank/DDBJ whole genome shotgun (WGS) entry which is preliminary data.</text>
</comment>
<evidence type="ECO:0000256" key="8">
    <source>
        <dbReference type="ARBA" id="ARBA00023214"/>
    </source>
</evidence>
<evidence type="ECO:0000313" key="14">
    <source>
        <dbReference type="Proteomes" id="UP001221217"/>
    </source>
</evidence>
<evidence type="ECO:0000256" key="11">
    <source>
        <dbReference type="SAM" id="Phobius"/>
    </source>
</evidence>
<dbReference type="InterPro" id="IPR001807">
    <property type="entry name" value="ClC"/>
</dbReference>
<evidence type="ECO:0000256" key="7">
    <source>
        <dbReference type="ARBA" id="ARBA00023173"/>
    </source>
</evidence>
<feature type="transmembrane region" description="Helical" evidence="11">
    <location>
        <begin position="349"/>
        <end position="373"/>
    </location>
</feature>
<keyword evidence="5" id="KW-0406">Ion transport</keyword>
<accession>A0AAJ1ILW2</accession>
<evidence type="ECO:0000256" key="3">
    <source>
        <dbReference type="ARBA" id="ARBA00022692"/>
    </source>
</evidence>
<proteinExistence type="predicted"/>
<evidence type="ECO:0000256" key="9">
    <source>
        <dbReference type="ARBA" id="ARBA00023303"/>
    </source>
</evidence>
<dbReference type="SUPFAM" id="SSF81340">
    <property type="entry name" value="Clc chloride channel"/>
    <property type="match status" value="1"/>
</dbReference>
<reference evidence="13 14" key="1">
    <citation type="submission" date="2022-12" db="EMBL/GenBank/DDBJ databases">
        <title>Metagenome assembled genome from gulf of manar.</title>
        <authorList>
            <person name="Kohli P."/>
            <person name="Pk S."/>
            <person name="Venkata Ramana C."/>
            <person name="Sasikala C."/>
        </authorList>
    </citation>
    <scope>NUCLEOTIDE SEQUENCE [LARGE SCALE GENOMIC DNA]</scope>
    <source>
        <strain evidence="13">JB008</strain>
    </source>
</reference>
<dbReference type="InterPro" id="IPR050368">
    <property type="entry name" value="ClC-type_chloride_channel"/>
</dbReference>
<keyword evidence="8" id="KW-0868">Chloride</keyword>
<gene>
    <name evidence="13" type="ORF">PQJ61_17350</name>
</gene>
<evidence type="ECO:0000259" key="12">
    <source>
        <dbReference type="PROSITE" id="PS51371"/>
    </source>
</evidence>
<keyword evidence="10" id="KW-0129">CBS domain</keyword>
<comment type="subcellular location">
    <subcellularLocation>
        <location evidence="1">Membrane</location>
        <topology evidence="1">Multi-pass membrane protein</topology>
    </subcellularLocation>
</comment>
<feature type="transmembrane region" description="Helical" evidence="11">
    <location>
        <begin position="243"/>
        <end position="261"/>
    </location>
</feature>
<dbReference type="PROSITE" id="PS51371">
    <property type="entry name" value="CBS"/>
    <property type="match status" value="2"/>
</dbReference>